<dbReference type="GO" id="GO:0022857">
    <property type="term" value="F:transmembrane transporter activity"/>
    <property type="evidence" value="ECO:0007669"/>
    <property type="project" value="InterPro"/>
</dbReference>
<evidence type="ECO:0000256" key="1">
    <source>
        <dbReference type="ARBA" id="ARBA00004141"/>
    </source>
</evidence>
<reference evidence="7" key="1">
    <citation type="journal article" date="2021" name="IMA Fungus">
        <title>Genomic characterization of three marine fungi, including Emericellopsis atlantica sp. nov. with signatures of a generalist lifestyle and marine biomass degradation.</title>
        <authorList>
            <person name="Hagestad O.C."/>
            <person name="Hou L."/>
            <person name="Andersen J.H."/>
            <person name="Hansen E.H."/>
            <person name="Altermark B."/>
            <person name="Li C."/>
            <person name="Kuhnert E."/>
            <person name="Cox R.J."/>
            <person name="Crous P.W."/>
            <person name="Spatafora J.W."/>
            <person name="Lail K."/>
            <person name="Amirebrahimi M."/>
            <person name="Lipzen A."/>
            <person name="Pangilinan J."/>
            <person name="Andreopoulos W."/>
            <person name="Hayes R.D."/>
            <person name="Ng V."/>
            <person name="Grigoriev I.V."/>
            <person name="Jackson S.A."/>
            <person name="Sutton T.D.S."/>
            <person name="Dobson A.D.W."/>
            <person name="Rama T."/>
        </authorList>
    </citation>
    <scope>NUCLEOTIDE SEQUENCE</scope>
    <source>
        <strain evidence="7">TS7</strain>
    </source>
</reference>
<comment type="caution">
    <text evidence="7">The sequence shown here is derived from an EMBL/GenBank/DDBJ whole genome shotgun (WGS) entry which is preliminary data.</text>
</comment>
<evidence type="ECO:0000256" key="3">
    <source>
        <dbReference type="ARBA" id="ARBA00022692"/>
    </source>
</evidence>
<dbReference type="GeneID" id="70295215"/>
<dbReference type="AlphaFoldDB" id="A0A9P7ZD76"/>
<dbReference type="Pfam" id="PF07690">
    <property type="entry name" value="MFS_1"/>
    <property type="match status" value="1"/>
</dbReference>
<keyword evidence="8" id="KW-1185">Reference proteome</keyword>
<evidence type="ECO:0000256" key="6">
    <source>
        <dbReference type="SAM" id="Phobius"/>
    </source>
</evidence>
<dbReference type="EMBL" id="MU251288">
    <property type="protein sequence ID" value="KAG9249880.1"/>
    <property type="molecule type" value="Genomic_DNA"/>
</dbReference>
<dbReference type="InterPro" id="IPR036259">
    <property type="entry name" value="MFS_trans_sf"/>
</dbReference>
<feature type="transmembrane region" description="Helical" evidence="6">
    <location>
        <begin position="107"/>
        <end position="132"/>
    </location>
</feature>
<dbReference type="RefSeq" id="XP_046113804.1">
    <property type="nucleotide sequence ID" value="XM_046264312.1"/>
</dbReference>
<feature type="transmembrane region" description="Helical" evidence="6">
    <location>
        <begin position="31"/>
        <end position="53"/>
    </location>
</feature>
<evidence type="ECO:0000313" key="7">
    <source>
        <dbReference type="EMBL" id="KAG9249880.1"/>
    </source>
</evidence>
<evidence type="ECO:0000256" key="4">
    <source>
        <dbReference type="ARBA" id="ARBA00022989"/>
    </source>
</evidence>
<dbReference type="InterPro" id="IPR011701">
    <property type="entry name" value="MFS"/>
</dbReference>
<dbReference type="SUPFAM" id="SSF103473">
    <property type="entry name" value="MFS general substrate transporter"/>
    <property type="match status" value="1"/>
</dbReference>
<evidence type="ECO:0000313" key="8">
    <source>
        <dbReference type="Proteomes" id="UP000887229"/>
    </source>
</evidence>
<name>A0A9P7ZD76_9HYPO</name>
<feature type="transmembrane region" description="Helical" evidence="6">
    <location>
        <begin position="293"/>
        <end position="313"/>
    </location>
</feature>
<feature type="transmembrane region" description="Helical" evidence="6">
    <location>
        <begin position="198"/>
        <end position="217"/>
    </location>
</feature>
<keyword evidence="2" id="KW-0813">Transport</keyword>
<comment type="subcellular location">
    <subcellularLocation>
        <location evidence="1">Membrane</location>
        <topology evidence="1">Multi-pass membrane protein</topology>
    </subcellularLocation>
</comment>
<accession>A0A9P7ZD76</accession>
<protein>
    <submittedName>
        <fullName evidence="7">Major facilitator superfamily domain-containing protein</fullName>
    </submittedName>
</protein>
<evidence type="ECO:0000256" key="5">
    <source>
        <dbReference type="ARBA" id="ARBA00023136"/>
    </source>
</evidence>
<keyword evidence="5 6" id="KW-0472">Membrane</keyword>
<feature type="transmembrane region" description="Helical" evidence="6">
    <location>
        <begin position="144"/>
        <end position="164"/>
    </location>
</feature>
<organism evidence="7 8">
    <name type="scientific">Emericellopsis atlantica</name>
    <dbReference type="NCBI Taxonomy" id="2614577"/>
    <lineage>
        <taxon>Eukaryota</taxon>
        <taxon>Fungi</taxon>
        <taxon>Dikarya</taxon>
        <taxon>Ascomycota</taxon>
        <taxon>Pezizomycotina</taxon>
        <taxon>Sordariomycetes</taxon>
        <taxon>Hypocreomycetidae</taxon>
        <taxon>Hypocreales</taxon>
        <taxon>Bionectriaceae</taxon>
        <taxon>Emericellopsis</taxon>
    </lineage>
</organism>
<keyword evidence="3 6" id="KW-0812">Transmembrane</keyword>
<keyword evidence="4 6" id="KW-1133">Transmembrane helix</keyword>
<dbReference type="Gene3D" id="1.20.1250.20">
    <property type="entry name" value="MFS general substrate transporter like domains"/>
    <property type="match status" value="1"/>
</dbReference>
<feature type="transmembrane region" description="Helical" evidence="6">
    <location>
        <begin position="65"/>
        <end position="83"/>
    </location>
</feature>
<evidence type="ECO:0000256" key="2">
    <source>
        <dbReference type="ARBA" id="ARBA00022448"/>
    </source>
</evidence>
<dbReference type="GO" id="GO:0016020">
    <property type="term" value="C:membrane"/>
    <property type="evidence" value="ECO:0007669"/>
    <property type="project" value="UniProtKB-SubCell"/>
</dbReference>
<dbReference type="OrthoDB" id="2985014at2759"/>
<proteinExistence type="predicted"/>
<gene>
    <name evidence="7" type="ORF">F5Z01DRAFT_667908</name>
</gene>
<sequence>MAGLIAAAGFFVIPPPPPTVMQLRAGRKASLASVDWIGGAIITTGLLLLLFALTEGNVVGWSAPYIPVLIVVSVLIIVGFYFWQRHLESKGQRPPVVKVSMFKNRRFTVVLLIMGVFFASFNNYVIFATYFFQQYQGLYPLQTMLRFIPTGVGGAVVAFIVAKLMDKVPTVFIMLTGTISMSIACLLFSVPIPPSTSYFAWGLPAMLLAVIGADTTWPSLTLFTSRALPPEDQAIGGALINAVGQLGRAIGLAIATAVQTAVMADQRGTSVEDVGGLKEGDGPTLVGIRAANWLSFGLGIVSLILAPFAFRSLEIVGRAVQKRRPEAGGGEEGIMNEEIIETAQGLAESKPAAAK</sequence>
<dbReference type="PANTHER" id="PTHR42718">
    <property type="entry name" value="MAJOR FACILITATOR SUPERFAMILY MULTIDRUG TRANSPORTER MFSC"/>
    <property type="match status" value="1"/>
</dbReference>
<dbReference type="Proteomes" id="UP000887229">
    <property type="component" value="Unassembled WGS sequence"/>
</dbReference>
<dbReference type="PANTHER" id="PTHR42718:SF9">
    <property type="entry name" value="MAJOR FACILITATOR SUPERFAMILY MULTIDRUG TRANSPORTER MFSC"/>
    <property type="match status" value="1"/>
</dbReference>
<feature type="transmembrane region" description="Helical" evidence="6">
    <location>
        <begin position="171"/>
        <end position="192"/>
    </location>
</feature>
<feature type="transmembrane region" description="Helical" evidence="6">
    <location>
        <begin position="238"/>
        <end position="258"/>
    </location>
</feature>